<dbReference type="STRING" id="1198245.SAMN05444858_10366"/>
<evidence type="ECO:0000256" key="1">
    <source>
        <dbReference type="SAM" id="MobiDB-lite"/>
    </source>
</evidence>
<protein>
    <submittedName>
        <fullName evidence="2">Uncharacterized protein</fullName>
    </submittedName>
</protein>
<dbReference type="RefSeq" id="WP_139337897.1">
    <property type="nucleotide sequence ID" value="NZ_FTNF01000003.1"/>
</dbReference>
<evidence type="ECO:0000313" key="3">
    <source>
        <dbReference type="Proteomes" id="UP000186004"/>
    </source>
</evidence>
<dbReference type="EMBL" id="FTNF01000003">
    <property type="protein sequence ID" value="SIQ55702.1"/>
    <property type="molecule type" value="Genomic_DNA"/>
</dbReference>
<feature type="region of interest" description="Disordered" evidence="1">
    <location>
        <begin position="97"/>
        <end position="119"/>
    </location>
</feature>
<name>A0A1N6TQN8_9ACTN</name>
<dbReference type="Proteomes" id="UP000186004">
    <property type="component" value="Unassembled WGS sequence"/>
</dbReference>
<proteinExistence type="predicted"/>
<reference evidence="2 3" key="1">
    <citation type="submission" date="2017-01" db="EMBL/GenBank/DDBJ databases">
        <authorList>
            <person name="Mah S.A."/>
            <person name="Swanson W.J."/>
            <person name="Moy G.W."/>
            <person name="Vacquier V.D."/>
        </authorList>
    </citation>
    <scope>NUCLEOTIDE SEQUENCE [LARGE SCALE GENOMIC DNA]</scope>
    <source>
        <strain evidence="2 3">DSM 45758</strain>
    </source>
</reference>
<accession>A0A1N6TQN8</accession>
<dbReference type="AlphaFoldDB" id="A0A1N6TQN8"/>
<keyword evidence="3" id="KW-1185">Reference proteome</keyword>
<gene>
    <name evidence="2" type="ORF">SAMN05444858_10366</name>
</gene>
<evidence type="ECO:0000313" key="2">
    <source>
        <dbReference type="EMBL" id="SIQ55702.1"/>
    </source>
</evidence>
<sequence>MQCDDPVRPIRSLVEGRTTRNVGHVDVWILGCHPRQPDAEPDVNLGGDEATTMTGPVVGNIHFEAAVTACALAEDDTVTVCRTRGCRQGSQPLFNSLRGQGRIGEHDGSRVPGESGARSHRLGRFRRRLPLRIQTTAGQAK</sequence>
<organism evidence="2 3">
    <name type="scientific">Micromonospora avicenniae</name>
    <dbReference type="NCBI Taxonomy" id="1198245"/>
    <lineage>
        <taxon>Bacteria</taxon>
        <taxon>Bacillati</taxon>
        <taxon>Actinomycetota</taxon>
        <taxon>Actinomycetes</taxon>
        <taxon>Micromonosporales</taxon>
        <taxon>Micromonosporaceae</taxon>
        <taxon>Micromonospora</taxon>
    </lineage>
</organism>